<feature type="compositionally biased region" description="Low complexity" evidence="2">
    <location>
        <begin position="263"/>
        <end position="278"/>
    </location>
</feature>
<proteinExistence type="inferred from homology"/>
<dbReference type="OrthoDB" id="9948513at2759"/>
<feature type="compositionally biased region" description="Acidic residues" evidence="2">
    <location>
        <begin position="460"/>
        <end position="471"/>
    </location>
</feature>
<feature type="region of interest" description="Disordered" evidence="2">
    <location>
        <begin position="453"/>
        <end position="481"/>
    </location>
</feature>
<gene>
    <name evidence="3" type="ORF">scyTo_0014892</name>
</gene>
<feature type="compositionally biased region" description="Low complexity" evidence="2">
    <location>
        <begin position="90"/>
        <end position="102"/>
    </location>
</feature>
<feature type="compositionally biased region" description="Basic and acidic residues" evidence="2">
    <location>
        <begin position="58"/>
        <end position="75"/>
    </location>
</feature>
<feature type="compositionally biased region" description="Basic and acidic residues" evidence="2">
    <location>
        <begin position="701"/>
        <end position="775"/>
    </location>
</feature>
<name>A0A401NX86_SCYTO</name>
<dbReference type="AlphaFoldDB" id="A0A401NX86"/>
<dbReference type="Proteomes" id="UP000288216">
    <property type="component" value="Unassembled WGS sequence"/>
</dbReference>
<feature type="compositionally biased region" description="Acidic residues" evidence="2">
    <location>
        <begin position="945"/>
        <end position="957"/>
    </location>
</feature>
<feature type="region of interest" description="Disordered" evidence="2">
    <location>
        <begin position="495"/>
        <end position="573"/>
    </location>
</feature>
<dbReference type="EMBL" id="BFAA01008175">
    <property type="protein sequence ID" value="GCB65464.1"/>
    <property type="molecule type" value="Genomic_DNA"/>
</dbReference>
<dbReference type="InterPro" id="IPR029199">
    <property type="entry name" value="THRAP3_BCLAF1"/>
</dbReference>
<dbReference type="Pfam" id="PF15440">
    <property type="entry name" value="THRAP3_BCLAF1"/>
    <property type="match status" value="1"/>
</dbReference>
<accession>A0A401NX86</accession>
<feature type="region of interest" description="Disordered" evidence="2">
    <location>
        <begin position="671"/>
        <end position="975"/>
    </location>
</feature>
<dbReference type="GO" id="GO:0045944">
    <property type="term" value="P:positive regulation of transcription by RNA polymerase II"/>
    <property type="evidence" value="ECO:0007669"/>
    <property type="project" value="TreeGrafter"/>
</dbReference>
<feature type="compositionally biased region" description="Basic residues" evidence="2">
    <location>
        <begin position="76"/>
        <end position="89"/>
    </location>
</feature>
<feature type="compositionally biased region" description="Basic residues" evidence="2">
    <location>
        <begin position="16"/>
        <end position="51"/>
    </location>
</feature>
<dbReference type="GO" id="GO:0016592">
    <property type="term" value="C:mediator complex"/>
    <property type="evidence" value="ECO:0007669"/>
    <property type="project" value="TreeGrafter"/>
</dbReference>
<evidence type="ECO:0000256" key="1">
    <source>
        <dbReference type="ARBA" id="ARBA00006481"/>
    </source>
</evidence>
<dbReference type="OMA" id="GEGTDKW"/>
<feature type="compositionally biased region" description="Basic residues" evidence="2">
    <location>
        <begin position="172"/>
        <end position="191"/>
    </location>
</feature>
<reference evidence="3 4" key="1">
    <citation type="journal article" date="2018" name="Nat. Ecol. Evol.">
        <title>Shark genomes provide insights into elasmobranch evolution and the origin of vertebrates.</title>
        <authorList>
            <person name="Hara Y"/>
            <person name="Yamaguchi K"/>
            <person name="Onimaru K"/>
            <person name="Kadota M"/>
            <person name="Koyanagi M"/>
            <person name="Keeley SD"/>
            <person name="Tatsumi K"/>
            <person name="Tanaka K"/>
            <person name="Motone F"/>
            <person name="Kageyama Y"/>
            <person name="Nozu R"/>
            <person name="Adachi N"/>
            <person name="Nishimura O"/>
            <person name="Nakagawa R"/>
            <person name="Tanegashima C"/>
            <person name="Kiyatake I"/>
            <person name="Matsumoto R"/>
            <person name="Murakumo K"/>
            <person name="Nishida K"/>
            <person name="Terakita A"/>
            <person name="Kuratani S"/>
            <person name="Sato K"/>
            <person name="Hyodo S Kuraku.S."/>
        </authorList>
    </citation>
    <scope>NUCLEOTIDE SEQUENCE [LARGE SCALE GENOMIC DNA]</scope>
</reference>
<dbReference type="PANTHER" id="PTHR15268">
    <property type="entry name" value="THRAP3/BCLAF1"/>
    <property type="match status" value="1"/>
</dbReference>
<feature type="region of interest" description="Disordered" evidence="2">
    <location>
        <begin position="123"/>
        <end position="355"/>
    </location>
</feature>
<feature type="compositionally biased region" description="Basic and acidic residues" evidence="2">
    <location>
        <begin position="472"/>
        <end position="481"/>
    </location>
</feature>
<evidence type="ECO:0008006" key="5">
    <source>
        <dbReference type="Google" id="ProtNLM"/>
    </source>
</evidence>
<keyword evidence="4" id="KW-1185">Reference proteome</keyword>
<dbReference type="STRING" id="75743.A0A401NX86"/>
<comment type="caution">
    <text evidence="3">The sequence shown here is derived from an EMBL/GenBank/DDBJ whole genome shotgun (WGS) entry which is preliminary data.</text>
</comment>
<comment type="similarity">
    <text evidence="1">Belongs to the BCLAF1/THRAP3 family.</text>
</comment>
<organism evidence="3 4">
    <name type="scientific">Scyliorhinus torazame</name>
    <name type="common">Cloudy catshark</name>
    <name type="synonym">Catulus torazame</name>
    <dbReference type="NCBI Taxonomy" id="75743"/>
    <lineage>
        <taxon>Eukaryota</taxon>
        <taxon>Metazoa</taxon>
        <taxon>Chordata</taxon>
        <taxon>Craniata</taxon>
        <taxon>Vertebrata</taxon>
        <taxon>Chondrichthyes</taxon>
        <taxon>Elasmobranchii</taxon>
        <taxon>Galeomorphii</taxon>
        <taxon>Galeoidea</taxon>
        <taxon>Carcharhiniformes</taxon>
        <taxon>Scyliorhinidae</taxon>
        <taxon>Scyliorhinus</taxon>
    </lineage>
</organism>
<feature type="compositionally biased region" description="Basic residues" evidence="2">
    <location>
        <begin position="776"/>
        <end position="786"/>
    </location>
</feature>
<feature type="compositionally biased region" description="Low complexity" evidence="2">
    <location>
        <begin position="156"/>
        <end position="171"/>
    </location>
</feature>
<evidence type="ECO:0000313" key="4">
    <source>
        <dbReference type="Proteomes" id="UP000288216"/>
    </source>
</evidence>
<evidence type="ECO:0000313" key="3">
    <source>
        <dbReference type="EMBL" id="GCB65464.1"/>
    </source>
</evidence>
<protein>
    <recommendedName>
        <fullName evidence="5">Btz domain-containing protein</fullName>
    </recommendedName>
</protein>
<feature type="compositionally biased region" description="Basic residues" evidence="2">
    <location>
        <begin position="129"/>
        <end position="151"/>
    </location>
</feature>
<feature type="compositionally biased region" description="Polar residues" evidence="2">
    <location>
        <begin position="279"/>
        <end position="318"/>
    </location>
</feature>
<dbReference type="GO" id="GO:0003677">
    <property type="term" value="F:DNA binding"/>
    <property type="evidence" value="ECO:0007669"/>
    <property type="project" value="TreeGrafter"/>
</dbReference>
<dbReference type="PANTHER" id="PTHR15268:SF16">
    <property type="entry name" value="THYROID HORMONE RECEPTOR-ASSOCIATED PROTEIN 3"/>
    <property type="match status" value="1"/>
</dbReference>
<evidence type="ECO:0000256" key="2">
    <source>
        <dbReference type="SAM" id="MobiDB-lite"/>
    </source>
</evidence>
<feature type="compositionally biased region" description="Low complexity" evidence="2">
    <location>
        <begin position="787"/>
        <end position="801"/>
    </location>
</feature>
<feature type="compositionally biased region" description="Basic and acidic residues" evidence="2">
    <location>
        <begin position="504"/>
        <end position="528"/>
    </location>
</feature>
<feature type="compositionally biased region" description="Low complexity" evidence="2">
    <location>
        <begin position="859"/>
        <end position="870"/>
    </location>
</feature>
<sequence length="975" mass="111892">MSKAAGSKSRSQSSHSRSRSRSRSRSFTRSRSRSRSRSHSRKRKYSPRSRSRSYSPTHNRERNYPREYQPREFRGHRGYRRPFIQRRGRGYYPRGNWNNRGGYGNYGNYNHYGNYRPNWHNYRSTYSPRRGRSRSRSPKRRSASPRSRSRSRYTDKSSSSRSGRSSSSRSRSSPHRSRSVSPKRRSKKTKSSQKEAAASKPPTQETEDQQKRAPEDEQAGNGGEALAGLAPKRSDSWKGLTAYDTSPKHPSPAPRSTVVLKTSPALHSSPSQQSPSLSGTARHTSPHGSPAQMSPQSRSPTRPNASHQSPPSLSSTIRSVPRQAPANHSPPLVGLAQGNAQKEETRPGMSSLFAEQPVPTISSYLKRYVPRSVVKTEFHVKNVPEKGSRSSQSPKRFKGGVAEEFEKISKAEMRHKFGYDDEEVEEHDKDYAAKNQKEYGYEDELKYRSKLIASKTQERYDEEDEEEEDDDANVRPRKREEINFFKHITISKEKFREVEEEELMPERFKKEERFQSKKADGSRYREVSPVKASKYKAGRAESPPPPRKSSDGKEQEGVTAQDENAPVLKPAHRPTEVTLKMDSLQFGDDTLGSTNVLTHERRLCRDLVHKPKKDQEFRSIFQHIQMAQSRRSPSELFAQHIVTLVHHVKEHYFKSAGITLNERFTMYQRRTAEQEVPRQKSPEIHRRIDISPSALKKRMHSRDEIKGQKESSYKGEGKLKDEPDDLRLDIEHRRKYKSKEGEHKKDSSKDSRDSSHSRERSKEKSGKIPKAYKESKKQRKRKKVRARTSSSSSSSSSSSPSHEGKDEPEEGVGREETTTGFNKARLGTREFTGPPTRGRARGIFQFRIRGRGYGRGAFPGPSNSSNPGNPTFQKRPREEDWDPEYTPKSKKYYLHDDREGDGDNYWANKRGRGTFQRGRGRFLYKKSNTSPKWTHDKYQGSGQEGVEEEEEEEEEDGQVGSITTQEEKKLGTMEQ</sequence>
<feature type="compositionally biased region" description="Basic and acidic residues" evidence="2">
    <location>
        <begin position="671"/>
        <end position="689"/>
    </location>
</feature>
<feature type="region of interest" description="Disordered" evidence="2">
    <location>
        <begin position="1"/>
        <end position="102"/>
    </location>
</feature>
<dbReference type="GO" id="GO:0003712">
    <property type="term" value="F:transcription coregulator activity"/>
    <property type="evidence" value="ECO:0007669"/>
    <property type="project" value="TreeGrafter"/>
</dbReference>
<feature type="compositionally biased region" description="Basic and acidic residues" evidence="2">
    <location>
        <begin position="965"/>
        <end position="975"/>
    </location>
</feature>